<dbReference type="InterPro" id="IPR051084">
    <property type="entry name" value="H+-coupled_symporters"/>
</dbReference>
<comment type="similarity">
    <text evidence="2">Belongs to the major facilitator superfamily. Metabolite:H+ Symporter (MHS) family (TC 2.A.1.6) family.</text>
</comment>
<feature type="transmembrane region" description="Helical" evidence="9">
    <location>
        <begin position="247"/>
        <end position="270"/>
    </location>
</feature>
<evidence type="ECO:0000313" key="11">
    <source>
        <dbReference type="EMBL" id="KAB8041047.1"/>
    </source>
</evidence>
<comment type="subcellular location">
    <subcellularLocation>
        <location evidence="1">Cell membrane</location>
        <topology evidence="1">Multi-pass membrane protein</topology>
    </subcellularLocation>
</comment>
<feature type="transmembrane region" description="Helical" evidence="9">
    <location>
        <begin position="25"/>
        <end position="46"/>
    </location>
</feature>
<dbReference type="OrthoDB" id="3690818at2"/>
<feature type="transmembrane region" description="Helical" evidence="9">
    <location>
        <begin position="197"/>
        <end position="220"/>
    </location>
</feature>
<reference evidence="11 12" key="1">
    <citation type="submission" date="2019-10" db="EMBL/GenBank/DDBJ databases">
        <title>New species of Slilvanegrellaceae.</title>
        <authorList>
            <person name="Pitt A."/>
            <person name="Hahn M.W."/>
        </authorList>
    </citation>
    <scope>NUCLEOTIDE SEQUENCE [LARGE SCALE GENOMIC DNA]</scope>
    <source>
        <strain evidence="11 12">SP-Ram-0.45-NSY-1</strain>
    </source>
</reference>
<evidence type="ECO:0000256" key="3">
    <source>
        <dbReference type="ARBA" id="ARBA00022448"/>
    </source>
</evidence>
<keyword evidence="7 9" id="KW-1133">Transmembrane helix</keyword>
<dbReference type="Pfam" id="PF07690">
    <property type="entry name" value="MFS_1"/>
    <property type="match status" value="1"/>
</dbReference>
<dbReference type="GO" id="GO:0015293">
    <property type="term" value="F:symporter activity"/>
    <property type="evidence" value="ECO:0007669"/>
    <property type="project" value="UniProtKB-KW"/>
</dbReference>
<dbReference type="AlphaFoldDB" id="A0A6N6VYW5"/>
<keyword evidence="8 9" id="KW-0472">Membrane</keyword>
<proteinExistence type="inferred from homology"/>
<accession>A0A6N6VYW5</accession>
<keyword evidence="6" id="KW-0769">Symport</keyword>
<dbReference type="InterPro" id="IPR011701">
    <property type="entry name" value="MFS"/>
</dbReference>
<dbReference type="GO" id="GO:0005886">
    <property type="term" value="C:plasma membrane"/>
    <property type="evidence" value="ECO:0007669"/>
    <property type="project" value="UniProtKB-SubCell"/>
</dbReference>
<feature type="transmembrane region" description="Helical" evidence="9">
    <location>
        <begin position="164"/>
        <end position="185"/>
    </location>
</feature>
<feature type="transmembrane region" description="Helical" evidence="9">
    <location>
        <begin position="66"/>
        <end position="86"/>
    </location>
</feature>
<evidence type="ECO:0000256" key="2">
    <source>
        <dbReference type="ARBA" id="ARBA00008240"/>
    </source>
</evidence>
<feature type="transmembrane region" description="Helical" evidence="9">
    <location>
        <begin position="290"/>
        <end position="308"/>
    </location>
</feature>
<evidence type="ECO:0000256" key="1">
    <source>
        <dbReference type="ARBA" id="ARBA00004651"/>
    </source>
</evidence>
<name>A0A6N6VYW5_9BACT</name>
<dbReference type="FunFam" id="1.20.1250.20:FF:000001">
    <property type="entry name" value="Dicarboxylate MFS transporter"/>
    <property type="match status" value="1"/>
</dbReference>
<dbReference type="Gene3D" id="1.20.1250.20">
    <property type="entry name" value="MFS general substrate transporter like domains"/>
    <property type="match status" value="2"/>
</dbReference>
<dbReference type="Pfam" id="PF00083">
    <property type="entry name" value="Sugar_tr"/>
    <property type="match status" value="1"/>
</dbReference>
<organism evidence="11 12">
    <name type="scientific">Silvanigrella paludirubra</name>
    <dbReference type="NCBI Taxonomy" id="2499159"/>
    <lineage>
        <taxon>Bacteria</taxon>
        <taxon>Pseudomonadati</taxon>
        <taxon>Bdellovibrionota</taxon>
        <taxon>Oligoflexia</taxon>
        <taxon>Silvanigrellales</taxon>
        <taxon>Silvanigrellaceae</taxon>
        <taxon>Silvanigrella</taxon>
    </lineage>
</organism>
<keyword evidence="4" id="KW-1003">Cell membrane</keyword>
<dbReference type="InterPro" id="IPR005829">
    <property type="entry name" value="Sugar_transporter_CS"/>
</dbReference>
<dbReference type="PROSITE" id="PS50850">
    <property type="entry name" value="MFS"/>
    <property type="match status" value="1"/>
</dbReference>
<feature type="transmembrane region" description="Helical" evidence="9">
    <location>
        <begin position="406"/>
        <end position="426"/>
    </location>
</feature>
<keyword evidence="12" id="KW-1185">Reference proteome</keyword>
<evidence type="ECO:0000313" key="12">
    <source>
        <dbReference type="Proteomes" id="UP000437748"/>
    </source>
</evidence>
<evidence type="ECO:0000256" key="7">
    <source>
        <dbReference type="ARBA" id="ARBA00022989"/>
    </source>
</evidence>
<dbReference type="PANTHER" id="PTHR43528">
    <property type="entry name" value="ALPHA-KETOGLUTARATE PERMEASE"/>
    <property type="match status" value="1"/>
</dbReference>
<dbReference type="InterPro" id="IPR020846">
    <property type="entry name" value="MFS_dom"/>
</dbReference>
<evidence type="ECO:0000256" key="6">
    <source>
        <dbReference type="ARBA" id="ARBA00022847"/>
    </source>
</evidence>
<evidence type="ECO:0000256" key="4">
    <source>
        <dbReference type="ARBA" id="ARBA00022475"/>
    </source>
</evidence>
<comment type="caution">
    <text evidence="11">The sequence shown here is derived from an EMBL/GenBank/DDBJ whole genome shotgun (WGS) entry which is preliminary data.</text>
</comment>
<feature type="transmembrane region" description="Helical" evidence="9">
    <location>
        <begin position="377"/>
        <end position="400"/>
    </location>
</feature>
<evidence type="ECO:0000259" key="10">
    <source>
        <dbReference type="PROSITE" id="PS50850"/>
    </source>
</evidence>
<dbReference type="PANTHER" id="PTHR43528:SF7">
    <property type="entry name" value="MFS TRANSPORTER"/>
    <property type="match status" value="1"/>
</dbReference>
<dbReference type="SUPFAM" id="SSF103473">
    <property type="entry name" value="MFS general substrate transporter"/>
    <property type="match status" value="1"/>
</dbReference>
<protein>
    <submittedName>
        <fullName evidence="11">MFS transporter</fullName>
    </submittedName>
</protein>
<dbReference type="PROSITE" id="PS00217">
    <property type="entry name" value="SUGAR_TRANSPORT_2"/>
    <property type="match status" value="1"/>
</dbReference>
<evidence type="ECO:0000256" key="9">
    <source>
        <dbReference type="SAM" id="Phobius"/>
    </source>
</evidence>
<dbReference type="RefSeq" id="WP_153418570.1">
    <property type="nucleotide sequence ID" value="NZ_WFLM01000001.1"/>
</dbReference>
<dbReference type="InterPro" id="IPR005828">
    <property type="entry name" value="MFS_sugar_transport-like"/>
</dbReference>
<feature type="transmembrane region" description="Helical" evidence="9">
    <location>
        <begin position="315"/>
        <end position="334"/>
    </location>
</feature>
<gene>
    <name evidence="11" type="ORF">GCL60_03675</name>
</gene>
<feature type="domain" description="Major facilitator superfamily (MFS) profile" evidence="10">
    <location>
        <begin position="25"/>
        <end position="432"/>
    </location>
</feature>
<feature type="transmembrane region" description="Helical" evidence="9">
    <location>
        <begin position="340"/>
        <end position="365"/>
    </location>
</feature>
<sequence>MSLPLKAEENIQAENKKLTRQEIKIFSLSAIGGSLEFYDFVVYIYFASIMSNLFFQTNSPVTGLILSYSVFASGYFARLLGGIVFSHFGDKKGRKNSFALTVFLMALPTFIIGCLPTYSQIGIFAPILLVLCRFIQGLAIGGEIPCSLTFIYEHAQKSNRGLSCGALFCGVTFGTFLGSFVGFILTKFMHEESLNSWGWRIPFLIGGVLGLIAVYLRGFLNETPVFKKMKNEVVKIPLKEVFQSHKLTIIQTTTGLWVVAVAVSLFLLYLPNYLKTYYFFQSEDILRINSIAVLLYSILTLCFGIVCDKIGPKKVLNFSCILFILFSYPVFLNFSQNNFLSIYLCYLLASIATSAATASSMYLLIQSFPAKIRYSGASFSYNLAFAIFGGLTPLIVTSLIEKTGSTISPAYFIIFVSIIALLFSLFKPYKQYD</sequence>
<dbReference type="Proteomes" id="UP000437748">
    <property type="component" value="Unassembled WGS sequence"/>
</dbReference>
<dbReference type="EMBL" id="WFLM01000001">
    <property type="protein sequence ID" value="KAB8041047.1"/>
    <property type="molecule type" value="Genomic_DNA"/>
</dbReference>
<feature type="transmembrane region" description="Helical" evidence="9">
    <location>
        <begin position="124"/>
        <end position="152"/>
    </location>
</feature>
<keyword evidence="5 9" id="KW-0812">Transmembrane</keyword>
<evidence type="ECO:0000256" key="8">
    <source>
        <dbReference type="ARBA" id="ARBA00023136"/>
    </source>
</evidence>
<feature type="transmembrane region" description="Helical" evidence="9">
    <location>
        <begin position="98"/>
        <end position="118"/>
    </location>
</feature>
<evidence type="ECO:0000256" key="5">
    <source>
        <dbReference type="ARBA" id="ARBA00022692"/>
    </source>
</evidence>
<dbReference type="InterPro" id="IPR036259">
    <property type="entry name" value="MFS_trans_sf"/>
</dbReference>
<keyword evidence="3" id="KW-0813">Transport</keyword>